<protein>
    <submittedName>
        <fullName evidence="2">Uncharacterized protein</fullName>
    </submittedName>
</protein>
<feature type="region of interest" description="Disordered" evidence="1">
    <location>
        <begin position="41"/>
        <end position="170"/>
    </location>
</feature>
<gene>
    <name evidence="2" type="ORF">MERR_LOCUS11119</name>
</gene>
<comment type="caution">
    <text evidence="2">The sequence shown here is derived from an EMBL/GenBank/DDBJ whole genome shotgun (WGS) entry which is preliminary data.</text>
</comment>
<dbReference type="Proteomes" id="UP000467841">
    <property type="component" value="Unassembled WGS sequence"/>
</dbReference>
<organism evidence="2 3">
    <name type="scientific">Microthlaspi erraticum</name>
    <dbReference type="NCBI Taxonomy" id="1685480"/>
    <lineage>
        <taxon>Eukaryota</taxon>
        <taxon>Viridiplantae</taxon>
        <taxon>Streptophyta</taxon>
        <taxon>Embryophyta</taxon>
        <taxon>Tracheophyta</taxon>
        <taxon>Spermatophyta</taxon>
        <taxon>Magnoliopsida</taxon>
        <taxon>eudicotyledons</taxon>
        <taxon>Gunneridae</taxon>
        <taxon>Pentapetalae</taxon>
        <taxon>rosids</taxon>
        <taxon>malvids</taxon>
        <taxon>Brassicales</taxon>
        <taxon>Brassicaceae</taxon>
        <taxon>Coluteocarpeae</taxon>
        <taxon>Microthlaspi</taxon>
    </lineage>
</organism>
<dbReference type="EMBL" id="CACVBM020000832">
    <property type="protein sequence ID" value="CAA7023884.1"/>
    <property type="molecule type" value="Genomic_DNA"/>
</dbReference>
<feature type="compositionally biased region" description="Basic and acidic residues" evidence="1">
    <location>
        <begin position="129"/>
        <end position="163"/>
    </location>
</feature>
<evidence type="ECO:0000313" key="2">
    <source>
        <dbReference type="EMBL" id="CAA7023884.1"/>
    </source>
</evidence>
<feature type="compositionally biased region" description="Basic residues" evidence="1">
    <location>
        <begin position="50"/>
        <end position="62"/>
    </location>
</feature>
<evidence type="ECO:0000313" key="3">
    <source>
        <dbReference type="Proteomes" id="UP000467841"/>
    </source>
</evidence>
<sequence>MDFIKTSSLRALNWSRRLYRALRPNAHTGRSRNERTAIVPRTTSAPSRQVHGRAHVPTRKQRPAVEPFSLATTSRARPRARTGKQFAAARHTSRTRGRSIRRPGRLRPVTRIIGQSSIRPTRRPNAKTLGHDRSDRADSRPRPDSRPIDPNARRPEARFEARFTRFHGPA</sequence>
<feature type="compositionally biased region" description="Basic residues" evidence="1">
    <location>
        <begin position="91"/>
        <end position="105"/>
    </location>
</feature>
<accession>A0A6D2I5V9</accession>
<proteinExistence type="predicted"/>
<keyword evidence="3" id="KW-1185">Reference proteome</keyword>
<dbReference type="AlphaFoldDB" id="A0A6D2I5V9"/>
<reference evidence="2" key="1">
    <citation type="submission" date="2020-01" db="EMBL/GenBank/DDBJ databases">
        <authorList>
            <person name="Mishra B."/>
        </authorList>
    </citation>
    <scope>NUCLEOTIDE SEQUENCE [LARGE SCALE GENOMIC DNA]</scope>
</reference>
<evidence type="ECO:0000256" key="1">
    <source>
        <dbReference type="SAM" id="MobiDB-lite"/>
    </source>
</evidence>
<name>A0A6D2I5V9_9BRAS</name>